<dbReference type="InterPro" id="IPR035897">
    <property type="entry name" value="Toll_tir_struct_dom_sf"/>
</dbReference>
<evidence type="ECO:0000313" key="4">
    <source>
        <dbReference type="Proteomes" id="UP000094769"/>
    </source>
</evidence>
<dbReference type="EMBL" id="MARB01000027">
    <property type="protein sequence ID" value="ODJ86146.1"/>
    <property type="molecule type" value="Genomic_DNA"/>
</dbReference>
<dbReference type="SUPFAM" id="SSF52200">
    <property type="entry name" value="Toll/Interleukin receptor TIR domain"/>
    <property type="match status" value="1"/>
</dbReference>
<keyword evidence="1" id="KW-1133">Transmembrane helix</keyword>
<accession>A0A7Z0VJ49</accession>
<sequence length="152" mass="16879">MSDVFISYSTKDEKIAQFMHKHLIAENVKTFLASVSIEPGKEWSSEILNNLKTSSWVFFLASKSACESPFVQQELGGALLTDKKIVPIVWDMPPSNLPGWISKYQALNLSGITIDQAKERISQIASKIKSDKFVGGLVVVAMIGGLIWAYRK</sequence>
<feature type="domain" description="TIR" evidence="2">
    <location>
        <begin position="1"/>
        <end position="132"/>
    </location>
</feature>
<dbReference type="InterPro" id="IPR000157">
    <property type="entry name" value="TIR_dom"/>
</dbReference>
<evidence type="ECO:0000313" key="3">
    <source>
        <dbReference type="EMBL" id="ODJ86146.1"/>
    </source>
</evidence>
<dbReference type="PROSITE" id="PS50104">
    <property type="entry name" value="TIR"/>
    <property type="match status" value="1"/>
</dbReference>
<protein>
    <recommendedName>
        <fullName evidence="2">TIR domain-containing protein</fullName>
    </recommendedName>
</protein>
<dbReference type="OrthoDB" id="5625163at2"/>
<dbReference type="Pfam" id="PF13676">
    <property type="entry name" value="TIR_2"/>
    <property type="match status" value="1"/>
</dbReference>
<gene>
    <name evidence="3" type="ORF">CODIS_36820</name>
</gene>
<keyword evidence="1" id="KW-0472">Membrane</keyword>
<name>A0A7Z0VJ49_9GAMM</name>
<feature type="transmembrane region" description="Helical" evidence="1">
    <location>
        <begin position="133"/>
        <end position="150"/>
    </location>
</feature>
<dbReference type="RefSeq" id="WP_069127695.1">
    <property type="nucleotide sequence ID" value="NZ_MARB01000027.1"/>
</dbReference>
<keyword evidence="4" id="KW-1185">Reference proteome</keyword>
<dbReference type="GO" id="GO:0007165">
    <property type="term" value="P:signal transduction"/>
    <property type="evidence" value="ECO:0007669"/>
    <property type="project" value="InterPro"/>
</dbReference>
<reference evidence="3 4" key="1">
    <citation type="submission" date="2016-06" db="EMBL/GenBank/DDBJ databases">
        <title>Genome sequence of endosymbiont of Candidatus Endolucinida thiodiazotropha.</title>
        <authorList>
            <person name="Poehlein A."/>
            <person name="Koenig S."/>
            <person name="Heiden S.E."/>
            <person name="Thuermer A."/>
            <person name="Voget S."/>
            <person name="Daniel R."/>
            <person name="Markert S."/>
            <person name="Gros O."/>
            <person name="Schweder T."/>
        </authorList>
    </citation>
    <scope>NUCLEOTIDE SEQUENCE [LARGE SCALE GENOMIC DNA]</scope>
    <source>
        <strain evidence="3 4">COS</strain>
    </source>
</reference>
<evidence type="ECO:0000256" key="1">
    <source>
        <dbReference type="SAM" id="Phobius"/>
    </source>
</evidence>
<keyword evidence="1" id="KW-0812">Transmembrane</keyword>
<dbReference type="Gene3D" id="3.40.50.10140">
    <property type="entry name" value="Toll/interleukin-1 receptor homology (TIR) domain"/>
    <property type="match status" value="1"/>
</dbReference>
<dbReference type="AlphaFoldDB" id="A0A7Z0VJ49"/>
<comment type="caution">
    <text evidence="3">The sequence shown here is derived from an EMBL/GenBank/DDBJ whole genome shotgun (WGS) entry which is preliminary data.</text>
</comment>
<organism evidence="3 4">
    <name type="scientific">Candidatus Thiodiazotropha endolucinida</name>
    <dbReference type="NCBI Taxonomy" id="1655433"/>
    <lineage>
        <taxon>Bacteria</taxon>
        <taxon>Pseudomonadati</taxon>
        <taxon>Pseudomonadota</taxon>
        <taxon>Gammaproteobacteria</taxon>
        <taxon>Chromatiales</taxon>
        <taxon>Sedimenticolaceae</taxon>
        <taxon>Candidatus Thiodiazotropha</taxon>
    </lineage>
</organism>
<proteinExistence type="predicted"/>
<dbReference type="Proteomes" id="UP000094769">
    <property type="component" value="Unassembled WGS sequence"/>
</dbReference>
<evidence type="ECO:0000259" key="2">
    <source>
        <dbReference type="PROSITE" id="PS50104"/>
    </source>
</evidence>